<evidence type="ECO:0000259" key="5">
    <source>
        <dbReference type="Pfam" id="PF04389"/>
    </source>
</evidence>
<dbReference type="PANTHER" id="PTHR10404">
    <property type="entry name" value="N-ACETYLATED-ALPHA-LINKED ACIDIC DIPEPTIDASE"/>
    <property type="match status" value="1"/>
</dbReference>
<feature type="chain" id="PRO_5009162913" description="Peptide hydrolase" evidence="2">
    <location>
        <begin position="20"/>
        <end position="763"/>
    </location>
</feature>
<dbReference type="InterPro" id="IPR046450">
    <property type="entry name" value="PA_dom_sf"/>
</dbReference>
<keyword evidence="2" id="KW-0732">Signal</keyword>
<accession>A0A1E4STH0</accession>
<dbReference type="Pfam" id="PF04389">
    <property type="entry name" value="Peptidase_M28"/>
    <property type="match status" value="1"/>
</dbReference>
<comment type="similarity">
    <text evidence="1">Belongs to the peptidase M28 family. M28B subfamily.</text>
</comment>
<dbReference type="CDD" id="cd02121">
    <property type="entry name" value="PA_GCPII_like"/>
    <property type="match status" value="1"/>
</dbReference>
<feature type="domain" description="Transferrin receptor-like dimerisation" evidence="4">
    <location>
        <begin position="639"/>
        <end position="749"/>
    </location>
</feature>
<evidence type="ECO:0000313" key="7">
    <source>
        <dbReference type="Proteomes" id="UP000094801"/>
    </source>
</evidence>
<dbReference type="SUPFAM" id="SSF52025">
    <property type="entry name" value="PA domain"/>
    <property type="match status" value="1"/>
</dbReference>
<dbReference type="GO" id="GO:0004180">
    <property type="term" value="F:carboxypeptidase activity"/>
    <property type="evidence" value="ECO:0007669"/>
    <property type="project" value="TreeGrafter"/>
</dbReference>
<evidence type="ECO:0000256" key="2">
    <source>
        <dbReference type="SAM" id="SignalP"/>
    </source>
</evidence>
<feature type="signal peptide" evidence="2">
    <location>
        <begin position="1"/>
        <end position="19"/>
    </location>
</feature>
<dbReference type="CDD" id="cd08022">
    <property type="entry name" value="M28_PSMA_like"/>
    <property type="match status" value="1"/>
</dbReference>
<feature type="domain" description="Peptidase M28" evidence="5">
    <location>
        <begin position="335"/>
        <end position="527"/>
    </location>
</feature>
<evidence type="ECO:0000313" key="6">
    <source>
        <dbReference type="EMBL" id="ODV82781.1"/>
    </source>
</evidence>
<dbReference type="InterPro" id="IPR007365">
    <property type="entry name" value="TFR-like_dimer_dom"/>
</dbReference>
<protein>
    <recommendedName>
        <fullName evidence="8">Peptide hydrolase</fullName>
    </recommendedName>
</protein>
<dbReference type="SUPFAM" id="SSF53187">
    <property type="entry name" value="Zn-dependent exopeptidases"/>
    <property type="match status" value="1"/>
</dbReference>
<name>A0A1E4STH0_9ASCO</name>
<dbReference type="InterPro" id="IPR036757">
    <property type="entry name" value="TFR-like_dimer_dom_sf"/>
</dbReference>
<evidence type="ECO:0000259" key="3">
    <source>
        <dbReference type="Pfam" id="PF02225"/>
    </source>
</evidence>
<sequence>MSIILSCIFLYSLFGCFSGFSTSLWSSDIGSRQFLKSELYDSYLKVLETNLASNWSEIYAATPQLAGTNMEMVNWAKDTFESFGFDSVEIDEYDVYMSYPLDQSLKLFSKNGSLVYEASLKEKEFEEDPNSSIFVPAFLGYAESGDVTAEYVYCHFGTKEDYETLEKLGVELQGKIAVVRYGKIFRGLKVKFAQEHGMKAVLLYSDPFEDGDMIEENGFKPYPEGPARQPSSIQRGSVQFLSYGPGDPTTPGYAIKPGESKSRSSPYYTVPRIPALPISYEEVTPILQKLSGHGLKIDSWSDGLIKGFDYSVGPNPKYKLNLMNDQEFNISTMHNIMAKIEGENPNDVILIGNHHDSWIPSAGDPHSGSATMMEIARGLTTLTKLGWKPKRSIWIGSWDGEEYGLLGSTEFGEYFAKELQKNLVAYINLDVASIGGVLSMGASPLLHDLLRETADLLPYPTKDGSYQSLYEHFKETSNDTIHYLGSGSDYTVFLDHLGIPSVDLGFGPSAKDTPVYHYHSIYDSYNWMSQYGDVGFVFHNLMAKYVGLLTISLSETDILGLRTAQYGLKLIELFNKVPIPKHWLKNEAPSMSSPFSSKTKLSQFIADITSNTYSDVGSSSCGKFHLNGDSKTPTCSDRLSQLQNNLDELLQKAVKFDLYVNSLQSQYDHYDDLSPWQKLKLKFSSYSANNKLKYFERNFLNPDGLSDHREWFRHIVFTSGRYTGYGGQQLPGLWENVEDDNYEGFLIALEFLDKVVKRLIVQI</sequence>
<dbReference type="PANTHER" id="PTHR10404:SF46">
    <property type="entry name" value="VACUOLAR PROTEIN SORTING-ASSOCIATED PROTEIN 70"/>
    <property type="match status" value="1"/>
</dbReference>
<proteinExistence type="inferred from homology"/>
<dbReference type="Pfam" id="PF04253">
    <property type="entry name" value="TFR_dimer"/>
    <property type="match status" value="1"/>
</dbReference>
<dbReference type="Proteomes" id="UP000094801">
    <property type="component" value="Unassembled WGS sequence"/>
</dbReference>
<evidence type="ECO:0008006" key="8">
    <source>
        <dbReference type="Google" id="ProtNLM"/>
    </source>
</evidence>
<dbReference type="FunFam" id="3.50.30.30:FF:000008">
    <property type="entry name" value="Glutamate carboxypeptidase 2"/>
    <property type="match status" value="1"/>
</dbReference>
<dbReference type="AlphaFoldDB" id="A0A1E4STH0"/>
<evidence type="ECO:0000256" key="1">
    <source>
        <dbReference type="ARBA" id="ARBA00005634"/>
    </source>
</evidence>
<keyword evidence="7" id="KW-1185">Reference proteome</keyword>
<dbReference type="Gene3D" id="3.40.630.10">
    <property type="entry name" value="Zn peptidases"/>
    <property type="match status" value="1"/>
</dbReference>
<organism evidence="6 7">
    <name type="scientific">[Candida] arabinofermentans NRRL YB-2248</name>
    <dbReference type="NCBI Taxonomy" id="983967"/>
    <lineage>
        <taxon>Eukaryota</taxon>
        <taxon>Fungi</taxon>
        <taxon>Dikarya</taxon>
        <taxon>Ascomycota</taxon>
        <taxon>Saccharomycotina</taxon>
        <taxon>Pichiomycetes</taxon>
        <taxon>Pichiales</taxon>
        <taxon>Pichiaceae</taxon>
        <taxon>Ogataea</taxon>
        <taxon>Ogataea/Candida clade</taxon>
    </lineage>
</organism>
<dbReference type="Gene3D" id="3.50.30.30">
    <property type="match status" value="1"/>
</dbReference>
<dbReference type="SUPFAM" id="SSF47672">
    <property type="entry name" value="Transferrin receptor-like dimerisation domain"/>
    <property type="match status" value="1"/>
</dbReference>
<dbReference type="InterPro" id="IPR007484">
    <property type="entry name" value="Peptidase_M28"/>
</dbReference>
<dbReference type="OrthoDB" id="5841748at2759"/>
<dbReference type="FunFam" id="3.40.630.10:FF:000101">
    <property type="entry name" value="N-acetylated alpha-linked acidic dipeptidase like 1"/>
    <property type="match status" value="1"/>
</dbReference>
<dbReference type="InterPro" id="IPR003137">
    <property type="entry name" value="PA_domain"/>
</dbReference>
<dbReference type="STRING" id="983967.A0A1E4STH0"/>
<dbReference type="EMBL" id="KV453874">
    <property type="protein sequence ID" value="ODV82781.1"/>
    <property type="molecule type" value="Genomic_DNA"/>
</dbReference>
<dbReference type="InterPro" id="IPR039373">
    <property type="entry name" value="Peptidase_M28B"/>
</dbReference>
<dbReference type="Gene3D" id="1.20.930.40">
    <property type="entry name" value="Transferrin receptor-like, dimerisation domain"/>
    <property type="match status" value="1"/>
</dbReference>
<feature type="domain" description="PA" evidence="3">
    <location>
        <begin position="147"/>
        <end position="216"/>
    </location>
</feature>
<reference evidence="7" key="1">
    <citation type="submission" date="2016-04" db="EMBL/GenBank/DDBJ databases">
        <title>Comparative genomics of biotechnologically important yeasts.</title>
        <authorList>
            <consortium name="DOE Joint Genome Institute"/>
            <person name="Riley R."/>
            <person name="Haridas S."/>
            <person name="Wolfe K.H."/>
            <person name="Lopes M.R."/>
            <person name="Hittinger C.T."/>
            <person name="Goker M."/>
            <person name="Salamov A."/>
            <person name="Wisecaver J."/>
            <person name="Long T.M."/>
            <person name="Aerts A.L."/>
            <person name="Barry K."/>
            <person name="Choi C."/>
            <person name="Clum A."/>
            <person name="Coughlan A.Y."/>
            <person name="Deshpande S."/>
            <person name="Douglass A.P."/>
            <person name="Hanson S.J."/>
            <person name="Klenk H.-P."/>
            <person name="Labutti K."/>
            <person name="Lapidus A."/>
            <person name="Lindquist E."/>
            <person name="Lipzen A."/>
            <person name="Meier-Kolthoff J.P."/>
            <person name="Ohm R.A."/>
            <person name="Otillar R.P."/>
            <person name="Pangilinan J."/>
            <person name="Peng Y."/>
            <person name="Rokas A."/>
            <person name="Rosa C.A."/>
            <person name="Scheuner C."/>
            <person name="Sibirny A.A."/>
            <person name="Slot J.C."/>
            <person name="Stielow J.B."/>
            <person name="Sun H."/>
            <person name="Kurtzman C.P."/>
            <person name="Blackwell M."/>
            <person name="Grigoriev I.V."/>
            <person name="Jeffries T.W."/>
        </authorList>
    </citation>
    <scope>NUCLEOTIDE SEQUENCE [LARGE SCALE GENOMIC DNA]</scope>
    <source>
        <strain evidence="7">NRRL YB-2248</strain>
    </source>
</reference>
<gene>
    <name evidence="6" type="ORF">CANARDRAFT_204542</name>
</gene>
<dbReference type="Pfam" id="PF02225">
    <property type="entry name" value="PA"/>
    <property type="match status" value="1"/>
</dbReference>
<evidence type="ECO:0000259" key="4">
    <source>
        <dbReference type="Pfam" id="PF04253"/>
    </source>
</evidence>